<dbReference type="AlphaFoldDB" id="A0A6A6M956"/>
<dbReference type="InterPro" id="IPR052453">
    <property type="entry name" value="CONSTANS-like_ZF"/>
</dbReference>
<gene>
    <name evidence="2" type="ORF">GH714_005038</name>
</gene>
<keyword evidence="3" id="KW-1185">Reference proteome</keyword>
<feature type="region of interest" description="Disordered" evidence="1">
    <location>
        <begin position="1"/>
        <end position="62"/>
    </location>
</feature>
<protein>
    <submittedName>
        <fullName evidence="2">Uncharacterized protein</fullName>
    </submittedName>
</protein>
<organism evidence="2 3">
    <name type="scientific">Hevea brasiliensis</name>
    <name type="common">Para rubber tree</name>
    <name type="synonym">Siphonia brasiliensis</name>
    <dbReference type="NCBI Taxonomy" id="3981"/>
    <lineage>
        <taxon>Eukaryota</taxon>
        <taxon>Viridiplantae</taxon>
        <taxon>Streptophyta</taxon>
        <taxon>Embryophyta</taxon>
        <taxon>Tracheophyta</taxon>
        <taxon>Spermatophyta</taxon>
        <taxon>Magnoliopsida</taxon>
        <taxon>eudicotyledons</taxon>
        <taxon>Gunneridae</taxon>
        <taxon>Pentapetalae</taxon>
        <taxon>rosids</taxon>
        <taxon>fabids</taxon>
        <taxon>Malpighiales</taxon>
        <taxon>Euphorbiaceae</taxon>
        <taxon>Crotonoideae</taxon>
        <taxon>Micrandreae</taxon>
        <taxon>Hevea</taxon>
    </lineage>
</organism>
<dbReference type="PANTHER" id="PTHR31874">
    <property type="entry name" value="CCT MOTIF FAMILY PROTEIN, EXPRESSED"/>
    <property type="match status" value="1"/>
</dbReference>
<evidence type="ECO:0000313" key="3">
    <source>
        <dbReference type="Proteomes" id="UP000467840"/>
    </source>
</evidence>
<proteinExistence type="predicted"/>
<dbReference type="PANTHER" id="PTHR31874:SF10">
    <property type="entry name" value="PROTEIN CHLOROPLAST IMPORT APPARATUS 2"/>
    <property type="match status" value="1"/>
</dbReference>
<sequence length="324" mass="36808">MSSPCLSGGSRTYGFDLERVKSPSTSTRTSQSSSPSSTISESSNSPLAITTRKPRTPRKRPNQTYNEAAALLSTAYPNIFSTKHLTKPRKFIKPHQDTLILDESSPELLWPFRVLHDSDFLLHQPIESGKPSIVNESKVANFMISCDNKSCQSGNSKEFCDGYQEDFDAESILDEEIEEGIDGIMGNLRVSNENAEVWSNKDGNPMGFHFGWKFQLGIGNGMRKGVRALRYGDEGNWWNFPIVDMLQISPRLNHNNIKAKLAEIDIFSENGIREASVLRYKEKRLTRLFSKKIRSLDHFWELSVVKPWRLDFDVYKDEIFSTAV</sequence>
<feature type="compositionally biased region" description="Low complexity" evidence="1">
    <location>
        <begin position="22"/>
        <end position="46"/>
    </location>
</feature>
<feature type="compositionally biased region" description="Basic residues" evidence="1">
    <location>
        <begin position="52"/>
        <end position="61"/>
    </location>
</feature>
<dbReference type="GO" id="GO:0006355">
    <property type="term" value="P:regulation of DNA-templated transcription"/>
    <property type="evidence" value="ECO:0007669"/>
    <property type="project" value="TreeGrafter"/>
</dbReference>
<dbReference type="GO" id="GO:0005634">
    <property type="term" value="C:nucleus"/>
    <property type="evidence" value="ECO:0007669"/>
    <property type="project" value="TreeGrafter"/>
</dbReference>
<name>A0A6A6M956_HEVBR</name>
<comment type="caution">
    <text evidence="2">The sequence shown here is derived from an EMBL/GenBank/DDBJ whole genome shotgun (WGS) entry which is preliminary data.</text>
</comment>
<dbReference type="EMBL" id="JAAGAX010000006">
    <property type="protein sequence ID" value="KAF2309774.1"/>
    <property type="molecule type" value="Genomic_DNA"/>
</dbReference>
<evidence type="ECO:0000313" key="2">
    <source>
        <dbReference type="EMBL" id="KAF2309774.1"/>
    </source>
</evidence>
<accession>A0A6A6M956</accession>
<evidence type="ECO:0000256" key="1">
    <source>
        <dbReference type="SAM" id="MobiDB-lite"/>
    </source>
</evidence>
<dbReference type="Proteomes" id="UP000467840">
    <property type="component" value="Chromosome 14"/>
</dbReference>
<reference evidence="2 3" key="1">
    <citation type="journal article" date="2020" name="Mol. Plant">
        <title>The Chromosome-Based Rubber Tree Genome Provides New Insights into Spurge Genome Evolution and Rubber Biosynthesis.</title>
        <authorList>
            <person name="Liu J."/>
            <person name="Shi C."/>
            <person name="Shi C.C."/>
            <person name="Li W."/>
            <person name="Zhang Q.J."/>
            <person name="Zhang Y."/>
            <person name="Li K."/>
            <person name="Lu H.F."/>
            <person name="Shi C."/>
            <person name="Zhu S.T."/>
            <person name="Xiao Z.Y."/>
            <person name="Nan H."/>
            <person name="Yue Y."/>
            <person name="Zhu X.G."/>
            <person name="Wu Y."/>
            <person name="Hong X.N."/>
            <person name="Fan G.Y."/>
            <person name="Tong Y."/>
            <person name="Zhang D."/>
            <person name="Mao C.L."/>
            <person name="Liu Y.L."/>
            <person name="Hao S.J."/>
            <person name="Liu W.Q."/>
            <person name="Lv M.Q."/>
            <person name="Zhang H.B."/>
            <person name="Liu Y."/>
            <person name="Hu-Tang G.R."/>
            <person name="Wang J.P."/>
            <person name="Wang J.H."/>
            <person name="Sun Y.H."/>
            <person name="Ni S.B."/>
            <person name="Chen W.B."/>
            <person name="Zhang X.C."/>
            <person name="Jiao Y.N."/>
            <person name="Eichler E.E."/>
            <person name="Li G.H."/>
            <person name="Liu X."/>
            <person name="Gao L.Z."/>
        </authorList>
    </citation>
    <scope>NUCLEOTIDE SEQUENCE [LARGE SCALE GENOMIC DNA]</scope>
    <source>
        <strain evidence="3">cv. GT1</strain>
        <tissue evidence="2">Leaf</tissue>
    </source>
</reference>